<dbReference type="Proteomes" id="UP001163152">
    <property type="component" value="Chromosome"/>
</dbReference>
<dbReference type="Gene3D" id="1.10.10.160">
    <property type="match status" value="1"/>
</dbReference>
<dbReference type="GO" id="GO:0003677">
    <property type="term" value="F:DNA binding"/>
    <property type="evidence" value="ECO:0007669"/>
    <property type="project" value="InterPro"/>
</dbReference>
<evidence type="ECO:0000313" key="14">
    <source>
        <dbReference type="Proteomes" id="UP001163152"/>
    </source>
</evidence>
<evidence type="ECO:0000256" key="4">
    <source>
        <dbReference type="ARBA" id="ARBA00022806"/>
    </source>
</evidence>
<name>A0A9E9CA73_9CYAN</name>
<keyword evidence="4 10" id="KW-0347">Helicase</keyword>
<reference evidence="13" key="1">
    <citation type="submission" date="2022-12" db="EMBL/GenBank/DDBJ databases">
        <title>Polyphasic identification of a Novel Hot-Spring Cyanobacterium Ocullathermofonsia sinensis gen nov. sp. nov. and Genomic Insights on its Adaptations to the Thermal Habitat.</title>
        <authorList>
            <person name="Daroch M."/>
            <person name="Tang J."/>
            <person name="Jiang Y."/>
        </authorList>
    </citation>
    <scope>NUCLEOTIDE SEQUENCE</scope>
    <source>
        <strain evidence="13">PKUAC-SCTA174</strain>
    </source>
</reference>
<dbReference type="Pfam" id="PF00580">
    <property type="entry name" value="UvrD-helicase"/>
    <property type="match status" value="1"/>
</dbReference>
<proteinExistence type="inferred from homology"/>
<comment type="catalytic activity">
    <reaction evidence="9">
        <text>ATP + H2O = ADP + phosphate + H(+)</text>
        <dbReference type="Rhea" id="RHEA:13065"/>
        <dbReference type="ChEBI" id="CHEBI:15377"/>
        <dbReference type="ChEBI" id="CHEBI:15378"/>
        <dbReference type="ChEBI" id="CHEBI:30616"/>
        <dbReference type="ChEBI" id="CHEBI:43474"/>
        <dbReference type="ChEBI" id="CHEBI:456216"/>
        <dbReference type="EC" id="5.6.2.4"/>
    </reaction>
</comment>
<keyword evidence="14" id="KW-1185">Reference proteome</keyword>
<evidence type="ECO:0000256" key="10">
    <source>
        <dbReference type="PROSITE-ProRule" id="PRU00560"/>
    </source>
</evidence>
<evidence type="ECO:0000256" key="3">
    <source>
        <dbReference type="ARBA" id="ARBA00022801"/>
    </source>
</evidence>
<dbReference type="GO" id="GO:0043138">
    <property type="term" value="F:3'-5' DNA helicase activity"/>
    <property type="evidence" value="ECO:0007669"/>
    <property type="project" value="UniProtKB-EC"/>
</dbReference>
<dbReference type="Gene3D" id="3.40.50.300">
    <property type="entry name" value="P-loop containing nucleotide triphosphate hydrolases"/>
    <property type="match status" value="2"/>
</dbReference>
<dbReference type="CDD" id="cd17932">
    <property type="entry name" value="DEXQc_UvrD"/>
    <property type="match status" value="1"/>
</dbReference>
<comment type="catalytic activity">
    <reaction evidence="7">
        <text>Couples ATP hydrolysis with the unwinding of duplex DNA by translocating in the 3'-5' direction.</text>
        <dbReference type="EC" id="5.6.2.4"/>
    </reaction>
</comment>
<evidence type="ECO:0000256" key="2">
    <source>
        <dbReference type="ARBA" id="ARBA00022741"/>
    </source>
</evidence>
<organism evidence="13 14">
    <name type="scientific">Thermocoleostomius sinensis A174</name>
    <dbReference type="NCBI Taxonomy" id="2016057"/>
    <lineage>
        <taxon>Bacteria</taxon>
        <taxon>Bacillati</taxon>
        <taxon>Cyanobacteriota</taxon>
        <taxon>Cyanophyceae</taxon>
        <taxon>Oculatellales</taxon>
        <taxon>Oculatellaceae</taxon>
        <taxon>Thermocoleostomius</taxon>
    </lineage>
</organism>
<dbReference type="GO" id="GO:0005524">
    <property type="term" value="F:ATP binding"/>
    <property type="evidence" value="ECO:0007669"/>
    <property type="project" value="UniProtKB-UniRule"/>
</dbReference>
<protein>
    <recommendedName>
        <fullName evidence="8">DNA 3'-5' helicase</fullName>
        <ecNumber evidence="8">5.6.2.4</ecNumber>
    </recommendedName>
</protein>
<feature type="domain" description="UvrD-like helicase ATP-binding" evidence="11">
    <location>
        <begin position="5"/>
        <end position="305"/>
    </location>
</feature>
<dbReference type="KEGG" id="tsin:OXH18_11020"/>
<dbReference type="RefSeq" id="WP_268612833.1">
    <property type="nucleotide sequence ID" value="NZ_CP113797.1"/>
</dbReference>
<feature type="binding site" evidence="10">
    <location>
        <begin position="26"/>
        <end position="33"/>
    </location>
    <ligand>
        <name>ATP</name>
        <dbReference type="ChEBI" id="CHEBI:30616"/>
    </ligand>
</feature>
<evidence type="ECO:0000259" key="11">
    <source>
        <dbReference type="PROSITE" id="PS51198"/>
    </source>
</evidence>
<evidence type="ECO:0000256" key="1">
    <source>
        <dbReference type="ARBA" id="ARBA00009922"/>
    </source>
</evidence>
<dbReference type="PANTHER" id="PTHR11070">
    <property type="entry name" value="UVRD / RECB / PCRA DNA HELICASE FAMILY MEMBER"/>
    <property type="match status" value="1"/>
</dbReference>
<dbReference type="EMBL" id="CP113797">
    <property type="protein sequence ID" value="WAL62493.1"/>
    <property type="molecule type" value="Genomic_DNA"/>
</dbReference>
<dbReference type="InterPro" id="IPR027417">
    <property type="entry name" value="P-loop_NTPase"/>
</dbReference>
<evidence type="ECO:0000256" key="7">
    <source>
        <dbReference type="ARBA" id="ARBA00034617"/>
    </source>
</evidence>
<dbReference type="EC" id="5.6.2.4" evidence="8"/>
<evidence type="ECO:0000256" key="5">
    <source>
        <dbReference type="ARBA" id="ARBA00022840"/>
    </source>
</evidence>
<keyword evidence="2 10" id="KW-0547">Nucleotide-binding</keyword>
<keyword evidence="5 10" id="KW-0067">ATP-binding</keyword>
<dbReference type="SUPFAM" id="SSF52540">
    <property type="entry name" value="P-loop containing nucleoside triphosphate hydrolases"/>
    <property type="match status" value="1"/>
</dbReference>
<dbReference type="InterPro" id="IPR014017">
    <property type="entry name" value="DNA_helicase_UvrD-like_C"/>
</dbReference>
<dbReference type="GO" id="GO:0016787">
    <property type="term" value="F:hydrolase activity"/>
    <property type="evidence" value="ECO:0007669"/>
    <property type="project" value="UniProtKB-UniRule"/>
</dbReference>
<dbReference type="InterPro" id="IPR014016">
    <property type="entry name" value="UvrD-like_ATP-bd"/>
</dbReference>
<dbReference type="PROSITE" id="PS51198">
    <property type="entry name" value="UVRD_HELICASE_ATP_BIND"/>
    <property type="match status" value="1"/>
</dbReference>
<dbReference type="AlphaFoldDB" id="A0A9E9CA73"/>
<evidence type="ECO:0000256" key="6">
    <source>
        <dbReference type="ARBA" id="ARBA00023235"/>
    </source>
</evidence>
<evidence type="ECO:0000256" key="9">
    <source>
        <dbReference type="ARBA" id="ARBA00048988"/>
    </source>
</evidence>
<evidence type="ECO:0000259" key="12">
    <source>
        <dbReference type="PROSITE" id="PS51217"/>
    </source>
</evidence>
<accession>A0A9E9CA73</accession>
<evidence type="ECO:0000313" key="13">
    <source>
        <dbReference type="EMBL" id="WAL62493.1"/>
    </source>
</evidence>
<comment type="similarity">
    <text evidence="1">Belongs to the helicase family. UvrD subfamily.</text>
</comment>
<evidence type="ECO:0000256" key="8">
    <source>
        <dbReference type="ARBA" id="ARBA00034808"/>
    </source>
</evidence>
<dbReference type="InterPro" id="IPR013986">
    <property type="entry name" value="DExx_box_DNA_helicase_dom_sf"/>
</dbReference>
<dbReference type="Pfam" id="PF13361">
    <property type="entry name" value="UvrD_C"/>
    <property type="match status" value="2"/>
</dbReference>
<dbReference type="InterPro" id="IPR000212">
    <property type="entry name" value="DNA_helicase_UvrD/REP"/>
</dbReference>
<keyword evidence="6" id="KW-0413">Isomerase</keyword>
<dbReference type="PROSITE" id="PS51217">
    <property type="entry name" value="UVRD_HELICASE_CTER"/>
    <property type="match status" value="1"/>
</dbReference>
<gene>
    <name evidence="13" type="ORF">OXH18_11020</name>
</gene>
<dbReference type="Gene3D" id="1.10.486.10">
    <property type="entry name" value="PCRA, domain 4"/>
    <property type="match status" value="1"/>
</dbReference>
<keyword evidence="3 10" id="KW-0378">Hydrolase</keyword>
<sequence>MNRRVCLTDEQQAIVHHDEGAARVFAVAGSGKTTAMVHRIHRLVQNGVFAPERILAASFSRGTVNDLQSALHQWDECRSVKPQTLHSLSYQVIRQAQARGYLPIVQQPIAPTQVDQQLYRQVLREARAQNVYFKQELDDLDQEDFLSYVSGCKGKLHYADLTPIRFPIDAPHRYIAQAAEPPVEPSLAWYLDLYRLFEEIRHQHGWLSFDDMLMTGWELLVRYPDLLHFFQQRFDCVIVDEFQDVNRAQFAILDLLIRPHGNYMVVGDDDQTIYEWRGAEVRFILKEFDRYRPVTYTITDNFRCQASQIALANAVICHNRNRYNKALSLTQGFDGRTQIHQAIGPEQLGQNIAKQVNGFLAAGVQPSDIAVLVRVYAQTPYIEQHLIQSTIPYWGSELVPFYRRPETLNFLAFAHLAQFEAQQALEQTATKLDVMAWEEAWNRVKLTPPLRYLSKELKEQIRNWVLYRHLPLSQVLLLIQAEVAQSRTIHKLTTLSQWLVSASQAALAQTVLKALDTSLGYCDYLRHHSGFKETGQGKAAGIDALINYAGGKGTLSEFLQHLVQLEQQSEHHTHNPSQCIRLTTIHQSKGLEWPIVIVPHCNQGIIPFGEKLTHEELEEERRLLYVALTRSQRELHLHFLQEQPVSQFLQEANATDILEKINRLQTCLSHDPTNWQAREAVDILQTMLTLGLERYFDRWWNVDWQRKQTIANTLQSFFAAAHHHQLLTLMKLEPAHIAIWQKIAPLQLDEQNQQCDFPGLEHWKQSYQPKP</sequence>
<feature type="domain" description="UvrD-like helicase C-terminal" evidence="12">
    <location>
        <begin position="306"/>
        <end position="590"/>
    </location>
</feature>